<dbReference type="PANTHER" id="PTHR24064">
    <property type="entry name" value="SOLUTE CARRIER FAMILY 22 MEMBER"/>
    <property type="match status" value="1"/>
</dbReference>
<evidence type="ECO:0000256" key="3">
    <source>
        <dbReference type="ARBA" id="ARBA00022989"/>
    </source>
</evidence>
<comment type="subcellular location">
    <subcellularLocation>
        <location evidence="1">Membrane</location>
        <topology evidence="1">Multi-pass membrane protein</topology>
    </subcellularLocation>
</comment>
<dbReference type="AlphaFoldDB" id="A0A811UGS4"/>
<evidence type="ECO:0000259" key="6">
    <source>
        <dbReference type="PROSITE" id="PS50850"/>
    </source>
</evidence>
<dbReference type="GO" id="GO:0022857">
    <property type="term" value="F:transmembrane transporter activity"/>
    <property type="evidence" value="ECO:0007669"/>
    <property type="project" value="InterPro"/>
</dbReference>
<evidence type="ECO:0000313" key="7">
    <source>
        <dbReference type="EMBL" id="CAD6996403.1"/>
    </source>
</evidence>
<proteinExistence type="predicted"/>
<feature type="transmembrane region" description="Helical" evidence="5">
    <location>
        <begin position="106"/>
        <end position="124"/>
    </location>
</feature>
<accession>A0A811UGS4</accession>
<reference evidence="7" key="1">
    <citation type="submission" date="2020-11" db="EMBL/GenBank/DDBJ databases">
        <authorList>
            <person name="Whitehead M."/>
        </authorList>
    </citation>
    <scope>NUCLEOTIDE SEQUENCE</scope>
    <source>
        <strain evidence="7">EGII</strain>
    </source>
</reference>
<keyword evidence="4 5" id="KW-0472">Membrane</keyword>
<gene>
    <name evidence="7" type="ORF">CCAP1982_LOCUS5077</name>
</gene>
<dbReference type="PROSITE" id="PS50850">
    <property type="entry name" value="MFS"/>
    <property type="match status" value="1"/>
</dbReference>
<feature type="transmembrane region" description="Helical" evidence="5">
    <location>
        <begin position="136"/>
        <end position="157"/>
    </location>
</feature>
<sequence length="516" mass="57657">MQKDDKQPRPDPIIGILGGDLGPWQLIVCLWIFLSKFPTGWVQISMVFLQAPVKATCKDGIGGNVSDICQADCDDYEYDHSIFEQTIITEWDLICKRQWLEQLSQSLVMVGIMLGNMIMGMLADKWGRRPMFVSSCVLQLVAGCLVSATPWLWFYMLMRFLDGYATGGTMSTGFTIIMEIVGKSKRELMAILYQIPFNLGHATLPLFAYFFRHWRWYHLSFSSFSVVYLVFFWTVPGKFKFNTQSFAISTVKLFQESPRWLVTTGRTERAVALLEKAAKRNKIPTDKIAQDVEDAQKLLASAPSAQKGNLTDLFKHAYLCQKTIAMAFNWLVVCLVYYGLSQFMASLTGNIFLNIFVAAILGVPGTCLCVPATKYMGRRLTLFLSNMVSGISLTLLAFGTHYHSVVRVVLATIGLFGASVTFPNVYLYAGELFPTVVRPTGVGLCSFVGRIGSIMAPWIEGLKKYHVYIPPGVFGGFAFLAAASVFLMPETKGYPLPETIEDGNTFGRKSKETNEK</sequence>
<keyword evidence="2 5" id="KW-0812">Transmembrane</keyword>
<feature type="transmembrane region" description="Helical" evidence="5">
    <location>
        <begin position="216"/>
        <end position="235"/>
    </location>
</feature>
<evidence type="ECO:0000256" key="2">
    <source>
        <dbReference type="ARBA" id="ARBA00022692"/>
    </source>
</evidence>
<feature type="domain" description="Major facilitator superfamily (MFS) profile" evidence="6">
    <location>
        <begin position="24"/>
        <end position="493"/>
    </location>
</feature>
<dbReference type="InterPro" id="IPR020846">
    <property type="entry name" value="MFS_dom"/>
</dbReference>
<feature type="transmembrane region" description="Helical" evidence="5">
    <location>
        <begin position="12"/>
        <end position="34"/>
    </location>
</feature>
<feature type="transmembrane region" description="Helical" evidence="5">
    <location>
        <begin position="351"/>
        <end position="370"/>
    </location>
</feature>
<dbReference type="PROSITE" id="PS00216">
    <property type="entry name" value="SUGAR_TRANSPORT_1"/>
    <property type="match status" value="1"/>
</dbReference>
<feature type="transmembrane region" description="Helical" evidence="5">
    <location>
        <begin position="408"/>
        <end position="429"/>
    </location>
</feature>
<name>A0A811UGS4_CERCA</name>
<evidence type="ECO:0000256" key="4">
    <source>
        <dbReference type="ARBA" id="ARBA00023136"/>
    </source>
</evidence>
<dbReference type="CDD" id="cd17317">
    <property type="entry name" value="MFS_SLC22"/>
    <property type="match status" value="1"/>
</dbReference>
<protein>
    <submittedName>
        <fullName evidence="7">(Mediterranean fruit fly) hypothetical protein</fullName>
    </submittedName>
</protein>
<dbReference type="GO" id="GO:0016020">
    <property type="term" value="C:membrane"/>
    <property type="evidence" value="ECO:0007669"/>
    <property type="project" value="UniProtKB-SubCell"/>
</dbReference>
<dbReference type="EMBL" id="CAJHJT010000001">
    <property type="protein sequence ID" value="CAD6996403.1"/>
    <property type="molecule type" value="Genomic_DNA"/>
</dbReference>
<evidence type="ECO:0000313" key="8">
    <source>
        <dbReference type="Proteomes" id="UP000606786"/>
    </source>
</evidence>
<keyword evidence="3 5" id="KW-1133">Transmembrane helix</keyword>
<feature type="transmembrane region" description="Helical" evidence="5">
    <location>
        <begin position="465"/>
        <end position="487"/>
    </location>
</feature>
<feature type="transmembrane region" description="Helical" evidence="5">
    <location>
        <begin position="382"/>
        <end position="402"/>
    </location>
</feature>
<dbReference type="InterPro" id="IPR036259">
    <property type="entry name" value="MFS_trans_sf"/>
</dbReference>
<feature type="transmembrane region" description="Helical" evidence="5">
    <location>
        <begin position="188"/>
        <end position="210"/>
    </location>
</feature>
<dbReference type="Gene3D" id="1.20.1250.20">
    <property type="entry name" value="MFS general substrate transporter like domains"/>
    <property type="match status" value="1"/>
</dbReference>
<feature type="transmembrane region" description="Helical" evidence="5">
    <location>
        <begin position="163"/>
        <end position="181"/>
    </location>
</feature>
<evidence type="ECO:0000256" key="1">
    <source>
        <dbReference type="ARBA" id="ARBA00004141"/>
    </source>
</evidence>
<feature type="transmembrane region" description="Helical" evidence="5">
    <location>
        <begin position="324"/>
        <end position="345"/>
    </location>
</feature>
<evidence type="ECO:0000256" key="5">
    <source>
        <dbReference type="SAM" id="Phobius"/>
    </source>
</evidence>
<dbReference type="InterPro" id="IPR011701">
    <property type="entry name" value="MFS"/>
</dbReference>
<dbReference type="InterPro" id="IPR005829">
    <property type="entry name" value="Sugar_transporter_CS"/>
</dbReference>
<organism evidence="7 8">
    <name type="scientific">Ceratitis capitata</name>
    <name type="common">Mediterranean fruit fly</name>
    <name type="synonym">Tephritis capitata</name>
    <dbReference type="NCBI Taxonomy" id="7213"/>
    <lineage>
        <taxon>Eukaryota</taxon>
        <taxon>Metazoa</taxon>
        <taxon>Ecdysozoa</taxon>
        <taxon>Arthropoda</taxon>
        <taxon>Hexapoda</taxon>
        <taxon>Insecta</taxon>
        <taxon>Pterygota</taxon>
        <taxon>Neoptera</taxon>
        <taxon>Endopterygota</taxon>
        <taxon>Diptera</taxon>
        <taxon>Brachycera</taxon>
        <taxon>Muscomorpha</taxon>
        <taxon>Tephritoidea</taxon>
        <taxon>Tephritidae</taxon>
        <taxon>Ceratitis</taxon>
        <taxon>Ceratitis</taxon>
    </lineage>
</organism>
<dbReference type="Proteomes" id="UP000606786">
    <property type="component" value="Unassembled WGS sequence"/>
</dbReference>
<dbReference type="Pfam" id="PF07690">
    <property type="entry name" value="MFS_1"/>
    <property type="match status" value="1"/>
</dbReference>
<comment type="caution">
    <text evidence="7">The sequence shown here is derived from an EMBL/GenBank/DDBJ whole genome shotgun (WGS) entry which is preliminary data.</text>
</comment>
<keyword evidence="8" id="KW-1185">Reference proteome</keyword>
<dbReference type="SUPFAM" id="SSF103473">
    <property type="entry name" value="MFS general substrate transporter"/>
    <property type="match status" value="1"/>
</dbReference>
<dbReference type="OrthoDB" id="5296287at2759"/>